<protein>
    <submittedName>
        <fullName evidence="3">Antibiotic biosynthesis monooxygenase</fullName>
    </submittedName>
</protein>
<keyword evidence="4" id="KW-1185">Reference proteome</keyword>
<dbReference type="Proteomes" id="UP000315947">
    <property type="component" value="Chromosome"/>
</dbReference>
<keyword evidence="3" id="KW-0560">Oxidoreductase</keyword>
<gene>
    <name evidence="3" type="ORF">FM037_17340</name>
</gene>
<keyword evidence="1" id="KW-0732">Signal</keyword>
<organism evidence="3 4">
    <name type="scientific">Shewanella psychropiezotolerans</name>
    <dbReference type="NCBI Taxonomy" id="2593655"/>
    <lineage>
        <taxon>Bacteria</taxon>
        <taxon>Pseudomonadati</taxon>
        <taxon>Pseudomonadota</taxon>
        <taxon>Gammaproteobacteria</taxon>
        <taxon>Alteromonadales</taxon>
        <taxon>Shewanellaceae</taxon>
        <taxon>Shewanella</taxon>
    </lineage>
</organism>
<sequence length="115" mass="13373">MKHLLISILMLILPTTAMAQNVILINPFEVPKGQEAEAIVYWEAARDFLQQQPGYVSTELHQSIQPNARFHLINIAEWENIETFKAATSKMRKELTQKRIEGMKFYPALYDIIRK</sequence>
<feature type="domain" description="ABM" evidence="2">
    <location>
        <begin position="22"/>
        <end position="88"/>
    </location>
</feature>
<dbReference type="InterPro" id="IPR007138">
    <property type="entry name" value="ABM_dom"/>
</dbReference>
<evidence type="ECO:0000259" key="2">
    <source>
        <dbReference type="Pfam" id="PF03992"/>
    </source>
</evidence>
<accession>A0ABX5WZW5</accession>
<feature type="chain" id="PRO_5045697818" evidence="1">
    <location>
        <begin position="20"/>
        <end position="115"/>
    </location>
</feature>
<dbReference type="SUPFAM" id="SSF54909">
    <property type="entry name" value="Dimeric alpha+beta barrel"/>
    <property type="match status" value="1"/>
</dbReference>
<reference evidence="3 4" key="1">
    <citation type="submission" date="2019-07" db="EMBL/GenBank/DDBJ databases">
        <title>Shewanella sp. YLB-06 whole genomic sequence.</title>
        <authorList>
            <person name="Yu L."/>
        </authorList>
    </citation>
    <scope>NUCLEOTIDE SEQUENCE [LARGE SCALE GENOMIC DNA]</scope>
    <source>
        <strain evidence="3 4">YLB-06</strain>
    </source>
</reference>
<dbReference type="Pfam" id="PF03992">
    <property type="entry name" value="ABM"/>
    <property type="match status" value="1"/>
</dbReference>
<evidence type="ECO:0000313" key="4">
    <source>
        <dbReference type="Proteomes" id="UP000315947"/>
    </source>
</evidence>
<dbReference type="RefSeq" id="WP_144047008.1">
    <property type="nucleotide sequence ID" value="NZ_CP041614.1"/>
</dbReference>
<dbReference type="GO" id="GO:0004497">
    <property type="term" value="F:monooxygenase activity"/>
    <property type="evidence" value="ECO:0007669"/>
    <property type="project" value="UniProtKB-KW"/>
</dbReference>
<feature type="signal peptide" evidence="1">
    <location>
        <begin position="1"/>
        <end position="19"/>
    </location>
</feature>
<evidence type="ECO:0000256" key="1">
    <source>
        <dbReference type="SAM" id="SignalP"/>
    </source>
</evidence>
<evidence type="ECO:0000313" key="3">
    <source>
        <dbReference type="EMBL" id="QDO84657.1"/>
    </source>
</evidence>
<dbReference type="Gene3D" id="3.30.70.100">
    <property type="match status" value="1"/>
</dbReference>
<proteinExistence type="predicted"/>
<name>A0ABX5WZW5_9GAMM</name>
<dbReference type="EMBL" id="CP041614">
    <property type="protein sequence ID" value="QDO84657.1"/>
    <property type="molecule type" value="Genomic_DNA"/>
</dbReference>
<keyword evidence="3" id="KW-0503">Monooxygenase</keyword>
<dbReference type="InterPro" id="IPR011008">
    <property type="entry name" value="Dimeric_a/b-barrel"/>
</dbReference>